<dbReference type="KEGG" id="ssck:SPSK_03783"/>
<protein>
    <submittedName>
        <fullName evidence="1">Uncharacterized protein</fullName>
    </submittedName>
</protein>
<reference evidence="1 2" key="2">
    <citation type="journal article" date="2015" name="Eukaryot. Cell">
        <title>Asexual propagation of a virulent clone complex in a human and feline outbreak of sporotrichosis.</title>
        <authorList>
            <person name="Teixeira Mde M."/>
            <person name="Rodrigues A.M."/>
            <person name="Tsui C.K."/>
            <person name="de Almeida L.G."/>
            <person name="Van Diepeningen A.D."/>
            <person name="van den Ende B.G."/>
            <person name="Fernandes G.F."/>
            <person name="Kano R."/>
            <person name="Hamelin R.C."/>
            <person name="Lopes-Bezerra L.M."/>
            <person name="Vasconcelos A.T."/>
            <person name="de Hoog S."/>
            <person name="de Camargo Z.P."/>
            <person name="Felipe M.S."/>
        </authorList>
    </citation>
    <scope>NUCLEOTIDE SEQUENCE [LARGE SCALE GENOMIC DNA]</scope>
    <source>
        <strain evidence="1 2">1099-18</strain>
    </source>
</reference>
<sequence>MQVDMQLSEPEHGRGQTFSIGTYQMERWTRPSRYGGTAEYMTYDRRCGMQRTSNSQAWSLAYARIRLLGRAGMSLVHKWPSECNDYEPDGE</sequence>
<dbReference type="VEuPathDB" id="FungiDB:SPSK_03783"/>
<dbReference type="EMBL" id="AXCR01000010">
    <property type="protein sequence ID" value="KJR82275.1"/>
    <property type="molecule type" value="Genomic_DNA"/>
</dbReference>
<name>A0A0F2M0I6_SPOSC</name>
<accession>A0A0F2M0I6</accession>
<dbReference type="GeneID" id="27665894"/>
<gene>
    <name evidence="1" type="ORF">SPSK_03783</name>
</gene>
<dbReference type="AlphaFoldDB" id="A0A0F2M0I6"/>
<organism evidence="1 2">
    <name type="scientific">Sporothrix schenckii 1099-18</name>
    <dbReference type="NCBI Taxonomy" id="1397361"/>
    <lineage>
        <taxon>Eukaryota</taxon>
        <taxon>Fungi</taxon>
        <taxon>Dikarya</taxon>
        <taxon>Ascomycota</taxon>
        <taxon>Pezizomycotina</taxon>
        <taxon>Sordariomycetes</taxon>
        <taxon>Sordariomycetidae</taxon>
        <taxon>Ophiostomatales</taxon>
        <taxon>Ophiostomataceae</taxon>
        <taxon>Sporothrix</taxon>
    </lineage>
</organism>
<reference evidence="1 2" key="1">
    <citation type="journal article" date="2014" name="BMC Genomics">
        <title>Comparative genomics of the major fungal agents of human and animal Sporotrichosis: Sporothrix schenckii and Sporothrix brasiliensis.</title>
        <authorList>
            <person name="Teixeira M.M."/>
            <person name="de Almeida L.G."/>
            <person name="Kubitschek-Barreira P."/>
            <person name="Alves F.L."/>
            <person name="Kioshima E.S."/>
            <person name="Abadio A.K."/>
            <person name="Fernandes L."/>
            <person name="Derengowski L.S."/>
            <person name="Ferreira K.S."/>
            <person name="Souza R.C."/>
            <person name="Ruiz J.C."/>
            <person name="de Andrade N.C."/>
            <person name="Paes H.C."/>
            <person name="Nicola A.M."/>
            <person name="Albuquerque P."/>
            <person name="Gerber A.L."/>
            <person name="Martins V.P."/>
            <person name="Peconick L.D."/>
            <person name="Neto A.V."/>
            <person name="Chaucanez C.B."/>
            <person name="Silva P.A."/>
            <person name="Cunha O.L."/>
            <person name="de Oliveira F.F."/>
            <person name="dos Santos T.C."/>
            <person name="Barros A.L."/>
            <person name="Soares M.A."/>
            <person name="de Oliveira L.M."/>
            <person name="Marini M.M."/>
            <person name="Villalobos-Duno H."/>
            <person name="Cunha M.M."/>
            <person name="de Hoog S."/>
            <person name="da Silveira J.F."/>
            <person name="Henrissat B."/>
            <person name="Nino-Vega G.A."/>
            <person name="Cisalpino P.S."/>
            <person name="Mora-Montes H.M."/>
            <person name="Almeida S.R."/>
            <person name="Stajich J.E."/>
            <person name="Lopes-Bezerra L.M."/>
            <person name="Vasconcelos A.T."/>
            <person name="Felipe M.S."/>
        </authorList>
    </citation>
    <scope>NUCLEOTIDE SEQUENCE [LARGE SCALE GENOMIC DNA]</scope>
    <source>
        <strain evidence="1 2">1099-18</strain>
    </source>
</reference>
<proteinExistence type="predicted"/>
<comment type="caution">
    <text evidence="1">The sequence shown here is derived from an EMBL/GenBank/DDBJ whole genome shotgun (WGS) entry which is preliminary data.</text>
</comment>
<dbReference type="Proteomes" id="UP000033710">
    <property type="component" value="Unassembled WGS sequence"/>
</dbReference>
<evidence type="ECO:0000313" key="1">
    <source>
        <dbReference type="EMBL" id="KJR82275.1"/>
    </source>
</evidence>
<evidence type="ECO:0000313" key="2">
    <source>
        <dbReference type="Proteomes" id="UP000033710"/>
    </source>
</evidence>
<dbReference type="RefSeq" id="XP_016584951.1">
    <property type="nucleotide sequence ID" value="XM_016730617.1"/>
</dbReference>